<dbReference type="EMBL" id="JACHLZ010000001">
    <property type="protein sequence ID" value="MBB5832537.1"/>
    <property type="molecule type" value="Genomic_DNA"/>
</dbReference>
<organism evidence="2 3">
    <name type="scientific">Brachybacterium aquaticum</name>
    <dbReference type="NCBI Taxonomy" id="1432564"/>
    <lineage>
        <taxon>Bacteria</taxon>
        <taxon>Bacillati</taxon>
        <taxon>Actinomycetota</taxon>
        <taxon>Actinomycetes</taxon>
        <taxon>Micrococcales</taxon>
        <taxon>Dermabacteraceae</taxon>
        <taxon>Brachybacterium</taxon>
    </lineage>
</organism>
<sequence>MDLSTVEEVLATADPDDFRDGDAWLGGGTVLFSYGSDRLRRLLDLRSADWEPWELWESSLEISATCTIAQLYALPGSEAPYGVLRPGTTAQARAGGFPSAEEWPATALIRPCCDAFVASFKIWNTSTVGGNVATALPAGPMTSLLAGLDADALLWAPGGGARRVPVAQLVIGDGRTVLGRGELIRSFLIPRAALESRAAFRRLSLSNLGRSGALLIGRDLGDGRLRLTITAATVRPVQLEVPLGAGEAEVAGRVEAALPARLLHDDIHGLPEWRRDMSVLLAQEIVAELSAPPAPVREAAHPLEGAGGHLR</sequence>
<dbReference type="GO" id="GO:0016491">
    <property type="term" value="F:oxidoreductase activity"/>
    <property type="evidence" value="ECO:0007669"/>
    <property type="project" value="InterPro"/>
</dbReference>
<comment type="caution">
    <text evidence="2">The sequence shown here is derived from an EMBL/GenBank/DDBJ whole genome shotgun (WGS) entry which is preliminary data.</text>
</comment>
<dbReference type="GO" id="GO:0071949">
    <property type="term" value="F:FAD binding"/>
    <property type="evidence" value="ECO:0007669"/>
    <property type="project" value="InterPro"/>
</dbReference>
<feature type="domain" description="FAD-binding PCMH-type" evidence="1">
    <location>
        <begin position="1"/>
        <end position="194"/>
    </location>
</feature>
<dbReference type="SUPFAM" id="SSF56176">
    <property type="entry name" value="FAD-binding/transporter-associated domain-like"/>
    <property type="match status" value="1"/>
</dbReference>
<dbReference type="InterPro" id="IPR016169">
    <property type="entry name" value="FAD-bd_PCMH_sub2"/>
</dbReference>
<dbReference type="PANTHER" id="PTHR42659">
    <property type="entry name" value="XANTHINE DEHYDROGENASE SUBUNIT C-RELATED"/>
    <property type="match status" value="1"/>
</dbReference>
<dbReference type="Proteomes" id="UP000588158">
    <property type="component" value="Unassembled WGS sequence"/>
</dbReference>
<dbReference type="RefSeq" id="WP_184325846.1">
    <property type="nucleotide sequence ID" value="NZ_JACHLZ010000001.1"/>
</dbReference>
<evidence type="ECO:0000313" key="2">
    <source>
        <dbReference type="EMBL" id="MBB5832537.1"/>
    </source>
</evidence>
<accession>A0A841AF28</accession>
<dbReference type="InterPro" id="IPR016166">
    <property type="entry name" value="FAD-bd_PCMH"/>
</dbReference>
<name>A0A841AF28_9MICO</name>
<evidence type="ECO:0000313" key="3">
    <source>
        <dbReference type="Proteomes" id="UP000588158"/>
    </source>
</evidence>
<dbReference type="InterPro" id="IPR002346">
    <property type="entry name" value="Mopterin_DH_FAD-bd"/>
</dbReference>
<evidence type="ECO:0000259" key="1">
    <source>
        <dbReference type="PROSITE" id="PS51387"/>
    </source>
</evidence>
<dbReference type="Pfam" id="PF00941">
    <property type="entry name" value="FAD_binding_5"/>
    <property type="match status" value="1"/>
</dbReference>
<dbReference type="PANTHER" id="PTHR42659:SF9">
    <property type="entry name" value="XANTHINE DEHYDROGENASE FAD-BINDING SUBUNIT XDHB-RELATED"/>
    <property type="match status" value="1"/>
</dbReference>
<proteinExistence type="predicted"/>
<dbReference type="AlphaFoldDB" id="A0A841AF28"/>
<reference evidence="2 3" key="1">
    <citation type="submission" date="2020-08" db="EMBL/GenBank/DDBJ databases">
        <title>Sequencing the genomes of 1000 actinobacteria strains.</title>
        <authorList>
            <person name="Klenk H.-P."/>
        </authorList>
    </citation>
    <scope>NUCLEOTIDE SEQUENCE [LARGE SCALE GENOMIC DNA]</scope>
    <source>
        <strain evidence="2 3">DSM 28796</strain>
    </source>
</reference>
<dbReference type="PROSITE" id="PS51387">
    <property type="entry name" value="FAD_PCMH"/>
    <property type="match status" value="1"/>
</dbReference>
<keyword evidence="3" id="KW-1185">Reference proteome</keyword>
<gene>
    <name evidence="2" type="ORF">HNR70_002350</name>
</gene>
<protein>
    <recommendedName>
        <fullName evidence="1">FAD-binding PCMH-type domain-containing protein</fullName>
    </recommendedName>
</protein>
<dbReference type="Gene3D" id="3.30.465.10">
    <property type="match status" value="1"/>
</dbReference>
<dbReference type="InterPro" id="IPR051312">
    <property type="entry name" value="Diverse_Substr_Oxidored"/>
</dbReference>
<dbReference type="InterPro" id="IPR036318">
    <property type="entry name" value="FAD-bd_PCMH-like_sf"/>
</dbReference>